<evidence type="ECO:0000313" key="2">
    <source>
        <dbReference type="Proteomes" id="UP000265520"/>
    </source>
</evidence>
<dbReference type="AlphaFoldDB" id="A0A392U2M3"/>
<feature type="non-terminal residue" evidence="1">
    <location>
        <position position="71"/>
    </location>
</feature>
<dbReference type="Proteomes" id="UP000265520">
    <property type="component" value="Unassembled WGS sequence"/>
</dbReference>
<protein>
    <submittedName>
        <fullName evidence="1">Uncharacterized protein</fullName>
    </submittedName>
</protein>
<organism evidence="1 2">
    <name type="scientific">Trifolium medium</name>
    <dbReference type="NCBI Taxonomy" id="97028"/>
    <lineage>
        <taxon>Eukaryota</taxon>
        <taxon>Viridiplantae</taxon>
        <taxon>Streptophyta</taxon>
        <taxon>Embryophyta</taxon>
        <taxon>Tracheophyta</taxon>
        <taxon>Spermatophyta</taxon>
        <taxon>Magnoliopsida</taxon>
        <taxon>eudicotyledons</taxon>
        <taxon>Gunneridae</taxon>
        <taxon>Pentapetalae</taxon>
        <taxon>rosids</taxon>
        <taxon>fabids</taxon>
        <taxon>Fabales</taxon>
        <taxon>Fabaceae</taxon>
        <taxon>Papilionoideae</taxon>
        <taxon>50 kb inversion clade</taxon>
        <taxon>NPAAA clade</taxon>
        <taxon>Hologalegina</taxon>
        <taxon>IRL clade</taxon>
        <taxon>Trifolieae</taxon>
        <taxon>Trifolium</taxon>
    </lineage>
</organism>
<sequence>MSYRQQFPHPSFYPRFQSPEEWNEYRRADQMEYQAIMDRNEAVFYEQYGAHMRAQEEAQRAAASASTPAGH</sequence>
<evidence type="ECO:0000313" key="1">
    <source>
        <dbReference type="EMBL" id="MCI66954.1"/>
    </source>
</evidence>
<accession>A0A392U2M3</accession>
<proteinExistence type="predicted"/>
<comment type="caution">
    <text evidence="1">The sequence shown here is derived from an EMBL/GenBank/DDBJ whole genome shotgun (WGS) entry which is preliminary data.</text>
</comment>
<name>A0A392U2M3_9FABA</name>
<dbReference type="EMBL" id="LXQA010705797">
    <property type="protein sequence ID" value="MCI66954.1"/>
    <property type="molecule type" value="Genomic_DNA"/>
</dbReference>
<reference evidence="1 2" key="1">
    <citation type="journal article" date="2018" name="Front. Plant Sci.">
        <title>Red Clover (Trifolium pratense) and Zigzag Clover (T. medium) - A Picture of Genomic Similarities and Differences.</title>
        <authorList>
            <person name="Dluhosova J."/>
            <person name="Istvanek J."/>
            <person name="Nedelnik J."/>
            <person name="Repkova J."/>
        </authorList>
    </citation>
    <scope>NUCLEOTIDE SEQUENCE [LARGE SCALE GENOMIC DNA]</scope>
    <source>
        <strain evidence="2">cv. 10/8</strain>
        <tissue evidence="1">Leaf</tissue>
    </source>
</reference>
<keyword evidence="2" id="KW-1185">Reference proteome</keyword>